<proteinExistence type="predicted"/>
<protein>
    <recommendedName>
        <fullName evidence="3">Tautomerase enzyme</fullName>
    </recommendedName>
</protein>
<dbReference type="RefSeq" id="WP_184729894.1">
    <property type="nucleotide sequence ID" value="NZ_JACHIW010000002.1"/>
</dbReference>
<reference evidence="1 2" key="1">
    <citation type="submission" date="2020-08" db="EMBL/GenBank/DDBJ databases">
        <title>Sequencing the genomes of 1000 actinobacteria strains.</title>
        <authorList>
            <person name="Klenk H.-P."/>
        </authorList>
    </citation>
    <scope>NUCLEOTIDE SEQUENCE [LARGE SCALE GENOMIC DNA]</scope>
    <source>
        <strain evidence="1 2">DSM 45584</strain>
    </source>
</reference>
<evidence type="ECO:0008006" key="3">
    <source>
        <dbReference type="Google" id="ProtNLM"/>
    </source>
</evidence>
<organism evidence="1 2">
    <name type="scientific">Saccharopolyspora phatthalungensis</name>
    <dbReference type="NCBI Taxonomy" id="664693"/>
    <lineage>
        <taxon>Bacteria</taxon>
        <taxon>Bacillati</taxon>
        <taxon>Actinomycetota</taxon>
        <taxon>Actinomycetes</taxon>
        <taxon>Pseudonocardiales</taxon>
        <taxon>Pseudonocardiaceae</taxon>
        <taxon>Saccharopolyspora</taxon>
    </lineage>
</organism>
<comment type="caution">
    <text evidence="1">The sequence shown here is derived from an EMBL/GenBank/DDBJ whole genome shotgun (WGS) entry which is preliminary data.</text>
</comment>
<dbReference type="Gene3D" id="3.30.429.10">
    <property type="entry name" value="Macrophage Migration Inhibitory Factor"/>
    <property type="match status" value="1"/>
</dbReference>
<keyword evidence="2" id="KW-1185">Reference proteome</keyword>
<accession>A0A840QDX9</accession>
<dbReference type="Proteomes" id="UP000584374">
    <property type="component" value="Unassembled WGS sequence"/>
</dbReference>
<evidence type="ECO:0000313" key="1">
    <source>
        <dbReference type="EMBL" id="MBB5158217.1"/>
    </source>
</evidence>
<dbReference type="AlphaFoldDB" id="A0A840QDX9"/>
<dbReference type="InterPro" id="IPR014347">
    <property type="entry name" value="Tautomerase/MIF_sf"/>
</dbReference>
<dbReference type="SUPFAM" id="SSF55331">
    <property type="entry name" value="Tautomerase/MIF"/>
    <property type="match status" value="1"/>
</dbReference>
<gene>
    <name evidence="1" type="ORF">BJ970_005816</name>
</gene>
<name>A0A840QDX9_9PSEU</name>
<evidence type="ECO:0000313" key="2">
    <source>
        <dbReference type="Proteomes" id="UP000584374"/>
    </source>
</evidence>
<dbReference type="EMBL" id="JACHIW010000002">
    <property type="protein sequence ID" value="MBB5158217.1"/>
    <property type="molecule type" value="Genomic_DNA"/>
</dbReference>
<sequence>MPQVDLPELLLEVHPRTGSLSEFIHASGGESRMDDAELQKADLYAAIRTNLRLFADVPEEDILLCVVETNSENWWAAGRTVNPLTGYDERMDHVFSDTAATN</sequence>